<reference evidence="1" key="1">
    <citation type="submission" date="2022-08" db="EMBL/GenBank/DDBJ databases">
        <title>Genome Sequence of Pycnoporus sanguineus.</title>
        <authorList>
            <person name="Buettner E."/>
        </authorList>
    </citation>
    <scope>NUCLEOTIDE SEQUENCE</scope>
    <source>
        <strain evidence="1">CG-C14</strain>
    </source>
</reference>
<comment type="caution">
    <text evidence="1">The sequence shown here is derived from an EMBL/GenBank/DDBJ whole genome shotgun (WGS) entry which is preliminary data.</text>
</comment>
<gene>
    <name evidence="1" type="ORF">NUW54_g5853</name>
</gene>
<dbReference type="Proteomes" id="UP001144978">
    <property type="component" value="Unassembled WGS sequence"/>
</dbReference>
<accession>A0ACC1PUY2</accession>
<name>A0ACC1PUY2_9APHY</name>
<evidence type="ECO:0000313" key="2">
    <source>
        <dbReference type="Proteomes" id="UP001144978"/>
    </source>
</evidence>
<keyword evidence="2" id="KW-1185">Reference proteome</keyword>
<dbReference type="EMBL" id="JANSHE010001493">
    <property type="protein sequence ID" value="KAJ3002424.1"/>
    <property type="molecule type" value="Genomic_DNA"/>
</dbReference>
<evidence type="ECO:0000313" key="1">
    <source>
        <dbReference type="EMBL" id="KAJ3002424.1"/>
    </source>
</evidence>
<proteinExistence type="predicted"/>
<organism evidence="1 2">
    <name type="scientific">Trametes sanguinea</name>
    <dbReference type="NCBI Taxonomy" id="158606"/>
    <lineage>
        <taxon>Eukaryota</taxon>
        <taxon>Fungi</taxon>
        <taxon>Dikarya</taxon>
        <taxon>Basidiomycota</taxon>
        <taxon>Agaricomycotina</taxon>
        <taxon>Agaricomycetes</taxon>
        <taxon>Polyporales</taxon>
        <taxon>Polyporaceae</taxon>
        <taxon>Trametes</taxon>
    </lineage>
</organism>
<sequence length="883" mass="99202">MGLETNIDEFWHEVESSSSDVDEYEVDTVLRGPSNTVNSIQDPGKRTLQAMAVIVEVSATKLSETPAGRDGRYTAAQKAKAVPREPPQREFLRRFVSHTPEPEPRRSKASSRVKTEPQTSPIHSQAGNKKAQPRKADFEREPSQIPDGGWFKATIDAAGGGNKGPPSHSSPSSSSSSESTTTSSDSSDGTSETSSEDSNPSDSDGDSYSTGVSARRSRKTRTQKRHRVRQKKDKRRMKRALSGVKIKTPFAWDGTPDLDLFDQWTYEVDTWGELNELPDRIMIKLMIQFMRGEASRFFMRHVSTRQADWTVKRLYGALFDYCFPSDYKTRLRTRLERSAQGLQIFWKGLNTHLRVYLIEKGLNPEKTKLDKLVKYAVRKEEAYTEARREEKLFNGHVPGRAWGRFGNRAEAPEPYQPSRMKRESASTKDSPRPERMRQADPKRSRPQASRANQRTTTHAGRLPPEEHDRLRAEGRCFNCKETGHQSNNCPARRTARAPTAAGNTVHVGAVNFVRLEELSRQAEQTEHDQLFVGAMSLDTGPSPNAAVMSDGIMDQQEGEWSRCHTDDCIEYIHTLFQSYYGSELAISVGMDPMDRFKVTVKDDGRFLVLNRLAAIGLPDEYLVARQQLDDPNWGVSDIIQEEWDAWITIPPRPEWGTGFPPCDAPPGSHPALYWLRAHVKAALLHGYSEIPDRNGLVSVTEHNLGYRVTSRVNSEEDIYTHDDVSNPTFDPTAITKVILEGNPRQAKKKKPDLPASCLPALERNAMHPKDYTRKAPMPVVVNVQINGHSARALLDTGCMADFISTTLVDQLKITTEVLAKQLPVQLAVQGSRSKINRTCAVEFSYQDISSKRRFDVANLENYDIILGTPFIFQHKVALGLNPA</sequence>
<protein>
    <submittedName>
        <fullName evidence="1">Uncharacterized protein</fullName>
    </submittedName>
</protein>